<dbReference type="CDD" id="cd13969">
    <property type="entry name" value="ADCK1-like"/>
    <property type="match status" value="1"/>
</dbReference>
<comment type="similarity">
    <text evidence="1">Belongs to the protein kinase superfamily. ADCK protein kinase family.</text>
</comment>
<name>A0AAW0VJW6_CANAR</name>
<keyword evidence="4" id="KW-1185">Reference proteome</keyword>
<evidence type="ECO:0000313" key="4">
    <source>
        <dbReference type="Proteomes" id="UP000230249"/>
    </source>
</evidence>
<dbReference type="InterPro" id="IPR011009">
    <property type="entry name" value="Kinase-like_dom_sf"/>
</dbReference>
<protein>
    <recommendedName>
        <fullName evidence="2">ABC1 atypical kinase-like domain-containing protein</fullName>
    </recommendedName>
</protein>
<evidence type="ECO:0000313" key="3">
    <source>
        <dbReference type="EMBL" id="KAK8442454.1"/>
    </source>
</evidence>
<gene>
    <name evidence="3" type="ORF">B9J08_00784</name>
</gene>
<dbReference type="Pfam" id="PF03109">
    <property type="entry name" value="ABC1"/>
    <property type="match status" value="1"/>
</dbReference>
<dbReference type="PANTHER" id="PTHR43173">
    <property type="entry name" value="ABC1 FAMILY PROTEIN"/>
    <property type="match status" value="1"/>
</dbReference>
<accession>A0AAW0VJW6</accession>
<evidence type="ECO:0000259" key="2">
    <source>
        <dbReference type="Pfam" id="PF03109"/>
    </source>
</evidence>
<dbReference type="PANTHER" id="PTHR43173:SF19">
    <property type="entry name" value="AARF DOMAIN-CONTAINING PROTEIN KINASE 1"/>
    <property type="match status" value="1"/>
</dbReference>
<dbReference type="InterPro" id="IPR051130">
    <property type="entry name" value="Mito_struct-func_regulator"/>
</dbReference>
<dbReference type="InterPro" id="IPR004147">
    <property type="entry name" value="ABC1_dom"/>
</dbReference>
<comment type="caution">
    <text evidence="3">The sequence shown here is derived from an EMBL/GenBank/DDBJ whole genome shotgun (WGS) entry which is preliminary data.</text>
</comment>
<dbReference type="EMBL" id="PEKT03000001">
    <property type="protein sequence ID" value="KAK8442454.1"/>
    <property type="molecule type" value="Genomic_DNA"/>
</dbReference>
<dbReference type="Proteomes" id="UP000230249">
    <property type="component" value="Unassembled WGS sequence"/>
</dbReference>
<feature type="domain" description="ABC1 atypical kinase-like" evidence="2">
    <location>
        <begin position="156"/>
        <end position="406"/>
    </location>
</feature>
<dbReference type="GO" id="GO:0005743">
    <property type="term" value="C:mitochondrial inner membrane"/>
    <property type="evidence" value="ECO:0007669"/>
    <property type="project" value="TreeGrafter"/>
</dbReference>
<sequence length="572" mass="65753">MLRPTIANVSMRGFQPRLLNQSILSARRYSSIQIPKRRSYTFLKLLAVAGSAGALLYATNESFREGTKHAYYTTKRIGVVTIATAQCFNIYRNVLGKDFDDPHERNKALSEAHLKAARITLKALERNGGVFIKLGQHVSALTYLLPREWTDTMIPLQDRCPRSSIEEIEEMFLADKGTSLDSIFSEFDPEPVGVASLAQVHIARLRDTGEKVAVKVQHPSLAEFVPLDIYMTQTVFDLMYKVFPEYPMTWLGDEMQNSIYVELDFVNEAQNAEKTSRYFKKYQRDTALRIPKVISAEKRILVMEFLSGARLDDLKYIKEHNINTAEVSSCLSHIFNNMIFLPGAGLHCDPHGGNLAIRSVPKSESKNGHNFEIILYDHGLYRYIPLQMKRDYAHLWLAILDNNIPEMRLYAEKVALVKGDRKFQIFAAAITGRDPDTALNYDISKARSSEEIRNMQHQLHSEDGVLEDLMDILSSMPRMVLLILKTNDLTRNLDENLNNPLGPERTFLILANYCAKVVYEENIEKVNKAYNPYSFKWMYFRLKSWLAFERRKSALFFYDIYMLFSNLKKALT</sequence>
<dbReference type="AlphaFoldDB" id="A0AAW0VJW6"/>
<dbReference type="GO" id="GO:0055088">
    <property type="term" value="P:lipid homeostasis"/>
    <property type="evidence" value="ECO:0007669"/>
    <property type="project" value="TreeGrafter"/>
</dbReference>
<reference evidence="3 4" key="2">
    <citation type="journal article" date="2018" name="Nat. Commun.">
        <title>Genomic insights into multidrug-resistance, mating and virulence in Candida auris and related emerging species.</title>
        <authorList>
            <person name="Munoz J.F."/>
            <person name="Gade L."/>
            <person name="Chow N.A."/>
            <person name="Loparev V.N."/>
            <person name="Juieng P."/>
            <person name="Berkow E.L."/>
            <person name="Farrer R.A."/>
            <person name="Litvintseva A.P."/>
            <person name="Cuomo C.A."/>
        </authorList>
    </citation>
    <scope>GENOME REANNOTATION</scope>
    <source>
        <strain evidence="3 4">B8441</strain>
    </source>
</reference>
<proteinExistence type="inferred from homology"/>
<dbReference type="GO" id="GO:0007005">
    <property type="term" value="P:mitochondrion organization"/>
    <property type="evidence" value="ECO:0007669"/>
    <property type="project" value="TreeGrafter"/>
</dbReference>
<reference evidence="3 4" key="1">
    <citation type="journal article" date="2017" name="Clin. Infect. Dis.">
        <title>Simultaneous emergence of multidrug-resistant Candida auris on 3 continents confirmed by whole-genome sequencing and epidemiological analyses.</title>
        <authorList>
            <person name="Lockhart S.R."/>
            <person name="Etienne K.A."/>
            <person name="Vallabhaneni S."/>
            <person name="Farooqi J."/>
            <person name="Chowdhary A."/>
            <person name="Govender N.P."/>
            <person name="Colombo A.L."/>
            <person name="Calvo B."/>
            <person name="Cuomo C.A."/>
            <person name="Desjardins C.A."/>
            <person name="Berkow E.L."/>
            <person name="Castanheira M."/>
            <person name="Magobo R.E."/>
            <person name="Jabeen K."/>
            <person name="Asghar R.J."/>
            <person name="Meis J.F."/>
            <person name="Jackson B."/>
            <person name="Chiller T."/>
            <person name="Litvintseva A.P."/>
        </authorList>
    </citation>
    <scope>NUCLEOTIDE SEQUENCE [LARGE SCALE GENOMIC DNA]</scope>
    <source>
        <strain evidence="3 4">B8441</strain>
    </source>
</reference>
<dbReference type="SUPFAM" id="SSF56112">
    <property type="entry name" value="Protein kinase-like (PK-like)"/>
    <property type="match status" value="1"/>
</dbReference>
<evidence type="ECO:0000256" key="1">
    <source>
        <dbReference type="ARBA" id="ARBA00009670"/>
    </source>
</evidence>
<dbReference type="InterPro" id="IPR045307">
    <property type="entry name" value="ADCK1_dom"/>
</dbReference>
<organism evidence="3 4">
    <name type="scientific">Candidozyma auris</name>
    <name type="common">Yeast</name>
    <name type="synonym">Candida auris</name>
    <dbReference type="NCBI Taxonomy" id="498019"/>
    <lineage>
        <taxon>Eukaryota</taxon>
        <taxon>Fungi</taxon>
        <taxon>Dikarya</taxon>
        <taxon>Ascomycota</taxon>
        <taxon>Saccharomycotina</taxon>
        <taxon>Pichiomycetes</taxon>
        <taxon>Metschnikowiaceae</taxon>
        <taxon>Candidozyma</taxon>
    </lineage>
</organism>